<gene>
    <name evidence="1" type="ORF">VOLCADRAFT_92636</name>
</gene>
<dbReference type="AlphaFoldDB" id="D8U060"/>
<accession>D8U060</accession>
<protein>
    <submittedName>
        <fullName evidence="1">Uncharacterized protein</fullName>
    </submittedName>
</protein>
<evidence type="ECO:0000313" key="1">
    <source>
        <dbReference type="EMBL" id="EFJ46810.1"/>
    </source>
</evidence>
<reference evidence="1 2" key="1">
    <citation type="journal article" date="2010" name="Science">
        <title>Genomic analysis of organismal complexity in the multicellular green alga Volvox carteri.</title>
        <authorList>
            <person name="Prochnik S.E."/>
            <person name="Umen J."/>
            <person name="Nedelcu A.M."/>
            <person name="Hallmann A."/>
            <person name="Miller S.M."/>
            <person name="Nishii I."/>
            <person name="Ferris P."/>
            <person name="Kuo A."/>
            <person name="Mitros T."/>
            <person name="Fritz-Laylin L.K."/>
            <person name="Hellsten U."/>
            <person name="Chapman J."/>
            <person name="Simakov O."/>
            <person name="Rensing S.A."/>
            <person name="Terry A."/>
            <person name="Pangilinan J."/>
            <person name="Kapitonov V."/>
            <person name="Jurka J."/>
            <person name="Salamov A."/>
            <person name="Shapiro H."/>
            <person name="Schmutz J."/>
            <person name="Grimwood J."/>
            <person name="Lindquist E."/>
            <person name="Lucas S."/>
            <person name="Grigoriev I.V."/>
            <person name="Schmitt R."/>
            <person name="Kirk D."/>
            <person name="Rokhsar D.S."/>
        </authorList>
    </citation>
    <scope>NUCLEOTIDE SEQUENCE [LARGE SCALE GENOMIC DNA]</scope>
    <source>
        <strain evidence="2">f. Nagariensis / Eve</strain>
    </source>
</reference>
<evidence type="ECO:0000313" key="2">
    <source>
        <dbReference type="Proteomes" id="UP000001058"/>
    </source>
</evidence>
<dbReference type="GeneID" id="9617239"/>
<name>D8U060_VOLCA</name>
<proteinExistence type="predicted"/>
<dbReference type="Proteomes" id="UP000001058">
    <property type="component" value="Unassembled WGS sequence"/>
</dbReference>
<dbReference type="KEGG" id="vcn:VOLCADRAFT_92636"/>
<sequence length="118" mass="13789">MLLAIEGLLLRNVRLSFFSNASSMSLKTTGGRAFLLWTFEARQITFRARRSEVFPFHPQSLFFVSVQGTKKSTWSIYLEVRCGFDKEVLYGSCTKPRKEWYDREVRLTDRQPLTKKAL</sequence>
<dbReference type="RefSeq" id="XP_002952019.1">
    <property type="nucleotide sequence ID" value="XM_002951973.1"/>
</dbReference>
<dbReference type="InParanoid" id="D8U060"/>
<keyword evidence="2" id="KW-1185">Reference proteome</keyword>
<organism evidence="2">
    <name type="scientific">Volvox carteri f. nagariensis</name>
    <dbReference type="NCBI Taxonomy" id="3068"/>
    <lineage>
        <taxon>Eukaryota</taxon>
        <taxon>Viridiplantae</taxon>
        <taxon>Chlorophyta</taxon>
        <taxon>core chlorophytes</taxon>
        <taxon>Chlorophyceae</taxon>
        <taxon>CS clade</taxon>
        <taxon>Chlamydomonadales</taxon>
        <taxon>Volvocaceae</taxon>
        <taxon>Volvox</taxon>
    </lineage>
</organism>
<dbReference type="EMBL" id="GL378348">
    <property type="protein sequence ID" value="EFJ46810.1"/>
    <property type="molecule type" value="Genomic_DNA"/>
</dbReference>